<evidence type="ECO:0000256" key="7">
    <source>
        <dbReference type="SAM" id="Phobius"/>
    </source>
</evidence>
<protein>
    <submittedName>
        <fullName evidence="8">TrbI/VirB10 family protein</fullName>
    </submittedName>
</protein>
<evidence type="ECO:0000313" key="9">
    <source>
        <dbReference type="Proteomes" id="UP001431775"/>
    </source>
</evidence>
<gene>
    <name evidence="8" type="ORF">QJV33_11445</name>
</gene>
<feature type="transmembrane region" description="Helical" evidence="7">
    <location>
        <begin position="36"/>
        <end position="56"/>
    </location>
</feature>
<evidence type="ECO:0000256" key="6">
    <source>
        <dbReference type="SAM" id="MobiDB-lite"/>
    </source>
</evidence>
<evidence type="ECO:0000256" key="3">
    <source>
        <dbReference type="ARBA" id="ARBA00022692"/>
    </source>
</evidence>
<name>A0ABT6QC65_9PROT</name>
<feature type="compositionally biased region" description="Low complexity" evidence="6">
    <location>
        <begin position="104"/>
        <end position="126"/>
    </location>
</feature>
<feature type="compositionally biased region" description="Low complexity" evidence="6">
    <location>
        <begin position="66"/>
        <end position="80"/>
    </location>
</feature>
<proteinExistence type="inferred from homology"/>
<evidence type="ECO:0000256" key="1">
    <source>
        <dbReference type="ARBA" id="ARBA00004167"/>
    </source>
</evidence>
<accession>A0ABT6QC65</accession>
<comment type="caution">
    <text evidence="8">The sequence shown here is derived from an EMBL/GenBank/DDBJ whole genome shotgun (WGS) entry which is preliminary data.</text>
</comment>
<comment type="similarity">
    <text evidence="2">Belongs to the TrbI/VirB10 family.</text>
</comment>
<dbReference type="CDD" id="cd16429">
    <property type="entry name" value="VirB10"/>
    <property type="match status" value="1"/>
</dbReference>
<dbReference type="Gene3D" id="2.40.128.260">
    <property type="entry name" value="Type IV secretion system, VirB10/TraB/TrbI"/>
    <property type="match status" value="1"/>
</dbReference>
<evidence type="ECO:0000313" key="8">
    <source>
        <dbReference type="EMBL" id="MDI2113883.1"/>
    </source>
</evidence>
<keyword evidence="9" id="KW-1185">Reference proteome</keyword>
<keyword evidence="4 7" id="KW-1133">Transmembrane helix</keyword>
<evidence type="ECO:0000256" key="4">
    <source>
        <dbReference type="ARBA" id="ARBA00022989"/>
    </source>
</evidence>
<sequence length="408" mass="44396">MTDENDLLNPKNTPSSLSAKTEPPKRGVGVRKVNKVPILIGSGVGVVMLLTILYTANQRSHHHQSNSTTDDTSNMTAATTPDKTFDTSRKPKPQPSKDGNKTDTASSTSTSTASPPSQPVVMPQPVSPYSQQWQAYYQAQQQLQQQRNQEVGSALTTKTSIEIHDKDFYTDNGKNLQNNSKPVDSNYLTSYRTGARNALEVKEGTIIPAALIGAINSDKPGMIKAQVRQNVYDSATGNTVLIPQGSSIVGFFRQTVSYGQNRIDVVFDRIIFPDQSSVDLGSMQGADVSGNSGFKDKVNTHWWKIMGNALLVSAFSAGVQLSQNPNTLGSNNTGNNGYNAQQIVAAQVGMQTGQLGMQLAERGLNIPPTVTIRPGYKFNIMVRKDMVLPAYQDRWGNGDVHYITQKNN</sequence>
<dbReference type="InterPro" id="IPR005498">
    <property type="entry name" value="T4SS_VirB10/TraB/TrbI"/>
</dbReference>
<organism evidence="8 9">
    <name type="scientific">Commensalibacter nepenthis</name>
    <dbReference type="NCBI Taxonomy" id="3043872"/>
    <lineage>
        <taxon>Bacteria</taxon>
        <taxon>Pseudomonadati</taxon>
        <taxon>Pseudomonadota</taxon>
        <taxon>Alphaproteobacteria</taxon>
        <taxon>Acetobacterales</taxon>
        <taxon>Acetobacteraceae</taxon>
    </lineage>
</organism>
<reference evidence="8" key="1">
    <citation type="submission" date="2023-05" db="EMBL/GenBank/DDBJ databases">
        <title>Whole genome sequence of Commensalibacter sp.</title>
        <authorList>
            <person name="Charoenyingcharoen P."/>
            <person name="Yukphan P."/>
        </authorList>
    </citation>
    <scope>NUCLEOTIDE SEQUENCE</scope>
    <source>
        <strain evidence="8">TBRC 10068</strain>
    </source>
</reference>
<dbReference type="EMBL" id="JASBAN010000003">
    <property type="protein sequence ID" value="MDI2113883.1"/>
    <property type="molecule type" value="Genomic_DNA"/>
</dbReference>
<comment type="subcellular location">
    <subcellularLocation>
        <location evidence="1">Membrane</location>
        <topology evidence="1">Single-pass membrane protein</topology>
    </subcellularLocation>
</comment>
<evidence type="ECO:0000256" key="5">
    <source>
        <dbReference type="ARBA" id="ARBA00023136"/>
    </source>
</evidence>
<evidence type="ECO:0000256" key="2">
    <source>
        <dbReference type="ARBA" id="ARBA00010265"/>
    </source>
</evidence>
<keyword evidence="5 7" id="KW-0472">Membrane</keyword>
<dbReference type="InterPro" id="IPR042217">
    <property type="entry name" value="T4SS_VirB10/TrbI"/>
</dbReference>
<dbReference type="Pfam" id="PF03743">
    <property type="entry name" value="TrbI"/>
    <property type="match status" value="1"/>
</dbReference>
<dbReference type="RefSeq" id="WP_281463534.1">
    <property type="nucleotide sequence ID" value="NZ_JASBAN010000003.1"/>
</dbReference>
<dbReference type="Proteomes" id="UP001431775">
    <property type="component" value="Unassembled WGS sequence"/>
</dbReference>
<feature type="region of interest" description="Disordered" evidence="6">
    <location>
        <begin position="59"/>
        <end position="126"/>
    </location>
</feature>
<feature type="compositionally biased region" description="Polar residues" evidence="6">
    <location>
        <begin position="10"/>
        <end position="19"/>
    </location>
</feature>
<keyword evidence="3 7" id="KW-0812">Transmembrane</keyword>
<feature type="region of interest" description="Disordered" evidence="6">
    <location>
        <begin position="1"/>
        <end position="28"/>
    </location>
</feature>